<comment type="similarity">
    <text evidence="2">Belongs to the TOM1 family.</text>
</comment>
<feature type="region of interest" description="Disordered" evidence="6">
    <location>
        <begin position="303"/>
        <end position="373"/>
    </location>
</feature>
<comment type="caution">
    <text evidence="9">The sequence shown here is derived from an EMBL/GenBank/DDBJ whole genome shotgun (WGS) entry which is preliminary data.</text>
</comment>
<dbReference type="InterPro" id="IPR038425">
    <property type="entry name" value="GAT_sf"/>
</dbReference>
<evidence type="ECO:0000256" key="3">
    <source>
        <dbReference type="ARBA" id="ARBA00022448"/>
    </source>
</evidence>
<dbReference type="CDD" id="cd03561">
    <property type="entry name" value="VHS"/>
    <property type="match status" value="1"/>
</dbReference>
<dbReference type="GO" id="GO:0043328">
    <property type="term" value="P:protein transport to vacuole involved in ubiquitin-dependent protein catabolic process via the multivesicular body sorting pathway"/>
    <property type="evidence" value="ECO:0007669"/>
    <property type="project" value="InterPro"/>
</dbReference>
<dbReference type="SUPFAM" id="SSF89009">
    <property type="entry name" value="GAT-like domain"/>
    <property type="match status" value="1"/>
</dbReference>
<dbReference type="Pfam" id="PF00790">
    <property type="entry name" value="VHS"/>
    <property type="match status" value="1"/>
</dbReference>
<feature type="compositionally biased region" description="Polar residues" evidence="6">
    <location>
        <begin position="308"/>
        <end position="331"/>
    </location>
</feature>
<dbReference type="GO" id="GO:0035091">
    <property type="term" value="F:phosphatidylinositol binding"/>
    <property type="evidence" value="ECO:0007669"/>
    <property type="project" value="InterPro"/>
</dbReference>
<keyword evidence="5" id="KW-0472">Membrane</keyword>
<dbReference type="GO" id="GO:0005737">
    <property type="term" value="C:cytoplasm"/>
    <property type="evidence" value="ECO:0007669"/>
    <property type="project" value="UniProtKB-ARBA"/>
</dbReference>
<accession>A0AAN7GP12</accession>
<dbReference type="SMART" id="SM00288">
    <property type="entry name" value="VHS"/>
    <property type="match status" value="1"/>
</dbReference>
<dbReference type="EMBL" id="JAXIOK010000019">
    <property type="protein sequence ID" value="KAK4748126.1"/>
    <property type="molecule type" value="Genomic_DNA"/>
</dbReference>
<dbReference type="InterPro" id="IPR004152">
    <property type="entry name" value="GAT_dom"/>
</dbReference>
<keyword evidence="3" id="KW-0813">Transport</keyword>
<evidence type="ECO:0000256" key="6">
    <source>
        <dbReference type="SAM" id="MobiDB-lite"/>
    </source>
</evidence>
<dbReference type="GO" id="GO:0016020">
    <property type="term" value="C:membrane"/>
    <property type="evidence" value="ECO:0007669"/>
    <property type="project" value="UniProtKB-SubCell"/>
</dbReference>
<name>A0AAN7GP12_9MYRT</name>
<proteinExistence type="inferred from homology"/>
<evidence type="ECO:0000313" key="9">
    <source>
        <dbReference type="EMBL" id="KAK4748126.1"/>
    </source>
</evidence>
<dbReference type="AlphaFoldDB" id="A0AAN7GP12"/>
<dbReference type="Gene3D" id="1.25.40.90">
    <property type="match status" value="1"/>
</dbReference>
<dbReference type="PANTHER" id="PTHR46646:SF5">
    <property type="entry name" value="TOM1-LIKE PROTEIN 2"/>
    <property type="match status" value="1"/>
</dbReference>
<evidence type="ECO:0000256" key="4">
    <source>
        <dbReference type="ARBA" id="ARBA00022927"/>
    </source>
</evidence>
<keyword evidence="4" id="KW-0653">Protein transport</keyword>
<dbReference type="SUPFAM" id="SSF48464">
    <property type="entry name" value="ENTH/VHS domain"/>
    <property type="match status" value="1"/>
</dbReference>
<evidence type="ECO:0000259" key="8">
    <source>
        <dbReference type="PROSITE" id="PS50909"/>
    </source>
</evidence>
<feature type="compositionally biased region" description="Basic and acidic residues" evidence="6">
    <location>
        <begin position="362"/>
        <end position="373"/>
    </location>
</feature>
<feature type="domain" description="GAT" evidence="8">
    <location>
        <begin position="215"/>
        <end position="303"/>
    </location>
</feature>
<dbReference type="InterPro" id="IPR008942">
    <property type="entry name" value="ENTH_VHS"/>
</dbReference>
<dbReference type="Proteomes" id="UP001345219">
    <property type="component" value="Chromosome 12"/>
</dbReference>
<dbReference type="PROSITE" id="PS50179">
    <property type="entry name" value="VHS"/>
    <property type="match status" value="1"/>
</dbReference>
<evidence type="ECO:0000256" key="2">
    <source>
        <dbReference type="ARBA" id="ARBA00007708"/>
    </source>
</evidence>
<evidence type="ECO:0000259" key="7">
    <source>
        <dbReference type="PROSITE" id="PS50179"/>
    </source>
</evidence>
<dbReference type="GO" id="GO:0043130">
    <property type="term" value="F:ubiquitin binding"/>
    <property type="evidence" value="ECO:0007669"/>
    <property type="project" value="InterPro"/>
</dbReference>
<dbReference type="Pfam" id="PF03127">
    <property type="entry name" value="GAT"/>
    <property type="match status" value="1"/>
</dbReference>
<feature type="compositionally biased region" description="Basic and acidic residues" evidence="6">
    <location>
        <begin position="335"/>
        <end position="344"/>
    </location>
</feature>
<dbReference type="InterPro" id="IPR044836">
    <property type="entry name" value="TOL_plant"/>
</dbReference>
<feature type="domain" description="VHS" evidence="7">
    <location>
        <begin position="46"/>
        <end position="169"/>
    </location>
</feature>
<keyword evidence="10" id="KW-1185">Reference proteome</keyword>
<dbReference type="PANTHER" id="PTHR46646">
    <property type="entry name" value="TOM1-LIKE PROTEIN 1"/>
    <property type="match status" value="1"/>
</dbReference>
<dbReference type="Gene3D" id="1.20.58.160">
    <property type="match status" value="1"/>
</dbReference>
<evidence type="ECO:0000256" key="5">
    <source>
        <dbReference type="ARBA" id="ARBA00023136"/>
    </source>
</evidence>
<dbReference type="PROSITE" id="PS50909">
    <property type="entry name" value="GAT"/>
    <property type="match status" value="1"/>
</dbReference>
<dbReference type="InterPro" id="IPR002014">
    <property type="entry name" value="VHS_dom"/>
</dbReference>
<evidence type="ECO:0000256" key="1">
    <source>
        <dbReference type="ARBA" id="ARBA00004170"/>
    </source>
</evidence>
<evidence type="ECO:0000313" key="10">
    <source>
        <dbReference type="Proteomes" id="UP001345219"/>
    </source>
</evidence>
<organism evidence="9 10">
    <name type="scientific">Trapa incisa</name>
    <dbReference type="NCBI Taxonomy" id="236973"/>
    <lineage>
        <taxon>Eukaryota</taxon>
        <taxon>Viridiplantae</taxon>
        <taxon>Streptophyta</taxon>
        <taxon>Embryophyta</taxon>
        <taxon>Tracheophyta</taxon>
        <taxon>Spermatophyta</taxon>
        <taxon>Magnoliopsida</taxon>
        <taxon>eudicotyledons</taxon>
        <taxon>Gunneridae</taxon>
        <taxon>Pentapetalae</taxon>
        <taxon>rosids</taxon>
        <taxon>malvids</taxon>
        <taxon>Myrtales</taxon>
        <taxon>Lythraceae</taxon>
        <taxon>Trapa</taxon>
    </lineage>
</organism>
<comment type="subcellular location">
    <subcellularLocation>
        <location evidence="1">Membrane</location>
        <topology evidence="1">Peripheral membrane protein</topology>
    </subcellularLocation>
</comment>
<evidence type="ECO:0008006" key="11">
    <source>
        <dbReference type="Google" id="ProtNLM"/>
    </source>
</evidence>
<protein>
    <recommendedName>
        <fullName evidence="11">Target of Myb protein 1</fullName>
    </recommendedName>
</protein>
<gene>
    <name evidence="9" type="ORF">SAY87_014712</name>
</gene>
<reference evidence="9 10" key="1">
    <citation type="journal article" date="2023" name="Hortic Res">
        <title>Pangenome of water caltrop reveals structural variations and asymmetric subgenome divergence after allopolyploidization.</title>
        <authorList>
            <person name="Zhang X."/>
            <person name="Chen Y."/>
            <person name="Wang L."/>
            <person name="Yuan Y."/>
            <person name="Fang M."/>
            <person name="Shi L."/>
            <person name="Lu R."/>
            <person name="Comes H.P."/>
            <person name="Ma Y."/>
            <person name="Chen Y."/>
            <person name="Huang G."/>
            <person name="Zhou Y."/>
            <person name="Zheng Z."/>
            <person name="Qiu Y."/>
        </authorList>
    </citation>
    <scope>NUCLEOTIDE SEQUENCE [LARGE SCALE GENOMIC DNA]</scope>
    <source>
        <tissue evidence="9">Roots</tissue>
    </source>
</reference>
<sequence>MERLGNLAQWGERLKISGVQMGRMVSEKVKDIIQTPTLESKMVDEATMETMEEPNWGMNLRICSMINREELRGFDVVRAMKRKISNHESPMSQSLTLDLLEACTMNCEKVFSEVASERVLDDMVRMIDNPQTDQVNRGKALQLITAWGQSDSLDYLPVFRQTYLNLKKRTEPWHGDNSSLDMYSQEPYIHQDPLSSTIPEGYSIPETEIHDIYHLSNEEKKEVLVETRNTVDLLSSIFNTETEKLSAEEYELTSSMLEKCKQSQPMIQGIIQTTIDDECVLFEALSLNEELQQIISKFEQIDVHSGDPNETNAASPVSSSSKNVNITNIASPASRDGEAPELKSDQGTSSSEHEPFIPQPAKADHQDPHVVDK</sequence>